<comment type="subcellular location">
    <subcellularLocation>
        <location evidence="1">Nucleus</location>
    </subcellularLocation>
</comment>
<dbReference type="PANTHER" id="PTHR10615:SF217">
    <property type="entry name" value="HISTONE ACETYLTRANSFERASE"/>
    <property type="match status" value="1"/>
</dbReference>
<evidence type="ECO:0000313" key="21">
    <source>
        <dbReference type="Proteomes" id="UP000694846"/>
    </source>
</evidence>
<evidence type="ECO:0000256" key="8">
    <source>
        <dbReference type="ARBA" id="ARBA00022723"/>
    </source>
</evidence>
<dbReference type="GO" id="GO:0003712">
    <property type="term" value="F:transcription coregulator activity"/>
    <property type="evidence" value="ECO:0007669"/>
    <property type="project" value="TreeGrafter"/>
</dbReference>
<dbReference type="InterPro" id="IPR001965">
    <property type="entry name" value="Znf_PHD"/>
</dbReference>
<feature type="region of interest" description="Disordered" evidence="17">
    <location>
        <begin position="2015"/>
        <end position="2041"/>
    </location>
</feature>
<keyword evidence="11" id="KW-0832">Ubl conjugation</keyword>
<keyword evidence="12" id="KW-0156">Chromatin regulator</keyword>
<keyword evidence="5" id="KW-1017">Isopeptide bond</keyword>
<evidence type="ECO:0000256" key="6">
    <source>
        <dbReference type="ARBA" id="ARBA00022553"/>
    </source>
</evidence>
<dbReference type="InterPro" id="IPR050603">
    <property type="entry name" value="MYST_HAT"/>
</dbReference>
<keyword evidence="8" id="KW-0479">Metal-binding</keyword>
<feature type="compositionally biased region" description="Low complexity" evidence="17">
    <location>
        <begin position="1922"/>
        <end position="1936"/>
    </location>
</feature>
<evidence type="ECO:0000259" key="18">
    <source>
        <dbReference type="PROSITE" id="PS50016"/>
    </source>
</evidence>
<evidence type="ECO:0000256" key="16">
    <source>
        <dbReference type="PROSITE-ProRule" id="PRU00146"/>
    </source>
</evidence>
<feature type="domain" description="SAMD1-like winged helix (WH)" evidence="20">
    <location>
        <begin position="17"/>
        <end position="93"/>
    </location>
</feature>
<dbReference type="Pfam" id="PF21524">
    <property type="entry name" value="SAMD1_WH"/>
    <property type="match status" value="1"/>
</dbReference>
<gene>
    <name evidence="22" type="primary">LOC112694383</name>
</gene>
<evidence type="ECO:0000256" key="15">
    <source>
        <dbReference type="PIRSR" id="PIRSR602717-51"/>
    </source>
</evidence>
<keyword evidence="7" id="KW-0808">Transferase</keyword>
<dbReference type="PROSITE" id="PS52014">
    <property type="entry name" value="SAMD1_WH"/>
    <property type="match status" value="1"/>
</dbReference>
<dbReference type="PROSITE" id="PS50016">
    <property type="entry name" value="ZF_PHD_2"/>
    <property type="match status" value="1"/>
</dbReference>
<evidence type="ECO:0000259" key="20">
    <source>
        <dbReference type="PROSITE" id="PS52014"/>
    </source>
</evidence>
<name>A0A8B8GTK4_9HEMI</name>
<keyword evidence="6" id="KW-0597">Phosphoprotein</keyword>
<evidence type="ECO:0000256" key="1">
    <source>
        <dbReference type="ARBA" id="ARBA00004123"/>
    </source>
</evidence>
<feature type="region of interest" description="Disordered" evidence="17">
    <location>
        <begin position="1822"/>
        <end position="1847"/>
    </location>
</feature>
<reference evidence="22" key="1">
    <citation type="submission" date="2025-08" db="UniProtKB">
        <authorList>
            <consortium name="RefSeq"/>
        </authorList>
    </citation>
    <scope>IDENTIFICATION</scope>
    <source>
        <tissue evidence="22">Whole body</tissue>
    </source>
</reference>
<dbReference type="Pfam" id="PF17772">
    <property type="entry name" value="zf-MYST"/>
    <property type="match status" value="1"/>
</dbReference>
<evidence type="ECO:0000256" key="3">
    <source>
        <dbReference type="ARBA" id="ARBA00013184"/>
    </source>
</evidence>
<feature type="compositionally biased region" description="Basic and acidic residues" evidence="17">
    <location>
        <begin position="1733"/>
        <end position="1744"/>
    </location>
</feature>
<feature type="compositionally biased region" description="Polar residues" evidence="17">
    <location>
        <begin position="1433"/>
        <end position="1443"/>
    </location>
</feature>
<dbReference type="EC" id="2.3.1.48" evidence="3"/>
<keyword evidence="21" id="KW-1185">Reference proteome</keyword>
<proteinExistence type="inferred from homology"/>
<dbReference type="GO" id="GO:0010484">
    <property type="term" value="F:histone H3 acetyltransferase activity"/>
    <property type="evidence" value="ECO:0007669"/>
    <property type="project" value="TreeGrafter"/>
</dbReference>
<dbReference type="InterPro" id="IPR036388">
    <property type="entry name" value="WH-like_DNA-bd_sf"/>
</dbReference>
<dbReference type="PROSITE" id="PS51726">
    <property type="entry name" value="MYST_HAT"/>
    <property type="match status" value="1"/>
</dbReference>
<comment type="similarity">
    <text evidence="2">Belongs to the MYST (SAS/MOZ) family.</text>
</comment>
<evidence type="ECO:0000313" key="22">
    <source>
        <dbReference type="RefSeq" id="XP_025425617.1"/>
    </source>
</evidence>
<dbReference type="InterPro" id="IPR013083">
    <property type="entry name" value="Znf_RING/FYVE/PHD"/>
</dbReference>
<feature type="compositionally biased region" description="Basic and acidic residues" evidence="17">
    <location>
        <begin position="1347"/>
        <end position="1375"/>
    </location>
</feature>
<dbReference type="InterPro" id="IPR002717">
    <property type="entry name" value="HAT_MYST-type"/>
</dbReference>
<dbReference type="GO" id="GO:0003682">
    <property type="term" value="F:chromatin binding"/>
    <property type="evidence" value="ECO:0007669"/>
    <property type="project" value="TreeGrafter"/>
</dbReference>
<dbReference type="GO" id="GO:0008270">
    <property type="term" value="F:zinc ion binding"/>
    <property type="evidence" value="ECO:0007669"/>
    <property type="project" value="UniProtKB-KW"/>
</dbReference>
<dbReference type="Proteomes" id="UP000694846">
    <property type="component" value="Unplaced"/>
</dbReference>
<dbReference type="Gene3D" id="3.40.630.30">
    <property type="match status" value="1"/>
</dbReference>
<accession>A0A8B8GTK4</accession>
<evidence type="ECO:0000256" key="13">
    <source>
        <dbReference type="ARBA" id="ARBA00022990"/>
    </source>
</evidence>
<dbReference type="RefSeq" id="XP_025425617.1">
    <property type="nucleotide sequence ID" value="XM_025569832.1"/>
</dbReference>
<feature type="compositionally biased region" description="Low complexity" evidence="17">
    <location>
        <begin position="1944"/>
        <end position="1961"/>
    </location>
</feature>
<feature type="region of interest" description="Disordered" evidence="17">
    <location>
        <begin position="2064"/>
        <end position="2091"/>
    </location>
</feature>
<feature type="compositionally biased region" description="Basic and acidic residues" evidence="17">
    <location>
        <begin position="1822"/>
        <end position="1832"/>
    </location>
</feature>
<feature type="compositionally biased region" description="Basic residues" evidence="17">
    <location>
        <begin position="373"/>
        <end position="387"/>
    </location>
</feature>
<evidence type="ECO:0000256" key="12">
    <source>
        <dbReference type="ARBA" id="ARBA00022853"/>
    </source>
</evidence>
<dbReference type="InterPro" id="IPR040706">
    <property type="entry name" value="Zf-MYST"/>
</dbReference>
<keyword evidence="10" id="KW-0862">Zinc</keyword>
<dbReference type="Gene3D" id="3.30.40.10">
    <property type="entry name" value="Zinc/RING finger domain, C3HC4 (zinc finger)"/>
    <property type="match status" value="1"/>
</dbReference>
<feature type="compositionally biased region" description="Low complexity" evidence="17">
    <location>
        <begin position="2020"/>
        <end position="2031"/>
    </location>
</feature>
<dbReference type="SUPFAM" id="SSF55729">
    <property type="entry name" value="Acyl-CoA N-acyltransferases (Nat)"/>
    <property type="match status" value="1"/>
</dbReference>
<dbReference type="Pfam" id="PF01853">
    <property type="entry name" value="MOZ_SAS"/>
    <property type="match status" value="1"/>
</dbReference>
<feature type="region of interest" description="Disordered" evidence="17">
    <location>
        <begin position="460"/>
        <end position="530"/>
    </location>
</feature>
<dbReference type="GO" id="GO:0040029">
    <property type="term" value="P:epigenetic regulation of gene expression"/>
    <property type="evidence" value="ECO:0007669"/>
    <property type="project" value="UniProtKB-ARBA"/>
</dbReference>
<dbReference type="Gene3D" id="3.30.60.60">
    <property type="entry name" value="N-acetyl transferase-like"/>
    <property type="match status" value="1"/>
</dbReference>
<feature type="region of interest" description="Disordered" evidence="17">
    <location>
        <begin position="1880"/>
        <end position="1975"/>
    </location>
</feature>
<dbReference type="SMART" id="SM00249">
    <property type="entry name" value="PHD"/>
    <property type="match status" value="2"/>
</dbReference>
<organism evidence="21 22">
    <name type="scientific">Sipha flava</name>
    <name type="common">yellow sugarcane aphid</name>
    <dbReference type="NCBI Taxonomy" id="143950"/>
    <lineage>
        <taxon>Eukaryota</taxon>
        <taxon>Metazoa</taxon>
        <taxon>Ecdysozoa</taxon>
        <taxon>Arthropoda</taxon>
        <taxon>Hexapoda</taxon>
        <taxon>Insecta</taxon>
        <taxon>Pterygota</taxon>
        <taxon>Neoptera</taxon>
        <taxon>Paraneoptera</taxon>
        <taxon>Hemiptera</taxon>
        <taxon>Sternorrhyncha</taxon>
        <taxon>Aphidomorpha</taxon>
        <taxon>Aphidoidea</taxon>
        <taxon>Aphididae</taxon>
        <taxon>Sipha</taxon>
    </lineage>
</organism>
<evidence type="ECO:0000256" key="17">
    <source>
        <dbReference type="SAM" id="MobiDB-lite"/>
    </source>
</evidence>
<dbReference type="OrthoDB" id="787137at2759"/>
<evidence type="ECO:0000256" key="10">
    <source>
        <dbReference type="ARBA" id="ARBA00022833"/>
    </source>
</evidence>
<dbReference type="SUPFAM" id="SSF57903">
    <property type="entry name" value="FYVE/PHD zinc finger"/>
    <property type="match status" value="1"/>
</dbReference>
<feature type="region of interest" description="Disordered" evidence="17">
    <location>
        <begin position="2124"/>
        <end position="2144"/>
    </location>
</feature>
<evidence type="ECO:0000256" key="11">
    <source>
        <dbReference type="ARBA" id="ARBA00022843"/>
    </source>
</evidence>
<evidence type="ECO:0000256" key="7">
    <source>
        <dbReference type="ARBA" id="ARBA00022679"/>
    </source>
</evidence>
<feature type="region of interest" description="Disordered" evidence="17">
    <location>
        <begin position="1274"/>
        <end position="1405"/>
    </location>
</feature>
<dbReference type="InterPro" id="IPR016181">
    <property type="entry name" value="Acyl_CoA_acyltransferase"/>
</dbReference>
<feature type="domain" description="PHD-type" evidence="18">
    <location>
        <begin position="298"/>
        <end position="356"/>
    </location>
</feature>
<keyword evidence="13" id="KW-0007">Acetylation</keyword>
<dbReference type="Gene3D" id="1.10.10.10">
    <property type="entry name" value="Winged helix-like DNA-binding domain superfamily/Winged helix DNA-binding domain"/>
    <property type="match status" value="1"/>
</dbReference>
<dbReference type="FunFam" id="3.40.630.30:FF:000001">
    <property type="entry name" value="Histone acetyltransferase"/>
    <property type="match status" value="1"/>
</dbReference>
<feature type="compositionally biased region" description="Polar residues" evidence="17">
    <location>
        <begin position="2064"/>
        <end position="2080"/>
    </location>
</feature>
<dbReference type="GeneID" id="112694383"/>
<protein>
    <recommendedName>
        <fullName evidence="3">histone acetyltransferase</fullName>
        <ecNumber evidence="3">2.3.1.48</ecNumber>
    </recommendedName>
</protein>
<feature type="active site" description="Proton donor/acceptor" evidence="15">
    <location>
        <position position="1020"/>
    </location>
</feature>
<dbReference type="PANTHER" id="PTHR10615">
    <property type="entry name" value="HISTONE ACETYLTRANSFERASE"/>
    <property type="match status" value="1"/>
</dbReference>
<feature type="compositionally biased region" description="Basic residues" evidence="17">
    <location>
        <begin position="1288"/>
        <end position="1305"/>
    </location>
</feature>
<sequence>MSVERGKMKESIKEKENTSVSFSQWQTWVLDAVNKIRGQKQRPSLERIVNAIRQHHRYPVGDIETQIERCVESGAVLKVFNKGQNTYMNPDGTANRKLIINADTDLTKILVKVVGQLDEEGSSYKNIDRYIHHAYCIELKNEGCDLTSLLKSTLSKAVDKGLLVLDGKLYRLPVSPDSTTSLIGTPVSKYSSGRKARLSKNYAIETPLSLRRAGRKRRKVSICDTSSLTDNEASDKEFNKTSSQNVCTACLGTAAINQCGEAEDLKQCRGGCGVSLHPSCLAMKGSGPLTALLARGSRWFCQDCRTCSAIPSCSVTEHMFLLNCDTCDRGYHMQCLQPPAGDKPKSAWRCSFCLDHHETTNISIEEESYTERRGKKKSSLKNQKSSRGRSQLTKTQEHRLGIPSTSSSLNQRDVTEDGNVSSPDSSAPPSPVPISGNMRRDTAISKEKAKFFRQSAAFNARGMNGRGSGVPKVNAPTNKPYSSSSSDSSSSSSSSSSSRSRSSSSSSSTSSSSSDSSNSSSSSSSSSAHACSLSVRPSRPIFPLPKCLAARNADIINSPSNMSYKNCSSTSESVQSSKKHEHRLKISEKIKYHNEIKKNYNKSTTPKVLLRAPKLIAKVNSSQPKIFPLSHSKSEKSDTPISLFKKLLTETSNEPWGFAALATKPPIEHIKPEISNNKKDKPIAGFIQLKGLFDGLSHFYSTPLQSRTRLRTEKDSKSVKTDLKITCADKKLKESDKQQSPSFLVKSAVSSKIMETRDVPGGDQLLNDNDKSLNDSPSSAFRDRQSVPTIRPVTRSVLENMSRLVASDLPSGVLHEDVEIYKETRKRAVNSTVQTPECMTTSNQPVRCPAAIQFGKYEVETWFSSPFPQEYARLPKLFLCEFCLKYTKSKSVLERHMHNCNWRHPPATEIYRRGDLSVFEVDGNANKIYCQTLCLLAKLFLDHKTLYYDVEPFLFYVLTKNDAYGCHLVGYFSKEKHCQQKYNVSCILTMPQYQRQGFGRFLIEFSYLLSKIEGQPGTPEKPLSDLGQVSYHAYWKAVILEYFDKSRNNETICISDISKETGLLRHDITYTLQSLNFIVENNEKLTLCIDWNIVDAHIKKKSSSKQIVIEPECLRWTPLMPASNILISPDSKDNQDLEELPPIKIEIIKSPIKKKRSTRRMPMIHRRKKVDKKKRRCLFGAEKIKLDKPNENTNNLDQPIKKNKSEKIVDIKLEEKPIEESTLLKELKPKSKLSKTIEVKEIKCFTKEVCNEDTKKEISSSQVKSKQSLISNFLKREITNSKDTTLPVKKKRKLPKSRSRKRPRPKTLNDKSGPKVKKVRKKEAPSKSPEIEVVNEDNEDVQSVKNENIEKFKEDDKLEDKKTDEKEEKKDKSEPPYDEGEKENHSLENLDEEQEQEGENKNIVEEKIEIDTINKSIIGDNESIEKKCDNTPDKCSSPSSDIEIDTNTVENVCSSKDIDEDINEKLEDCKKECEPPKLEECKLNNVEITCNDDDLKSKSQTAKSDVIDLCNDVTKEEILESNEESTKSGSDISSHVDKSLKSTLNDVTLQQPKEQNINNTSPIEVKQNESMQNNYDKTSLIQTETKQYQADLPSKFKGNSIETDLRIFNDPTCNDFTKSEIPTQPVSSVNEKQFGNSMITNEYCKSSSDSGLLSNVKQYASESLPNEFCKTNTVEQPNVKQYSEALLNEYRKLDILQPEMNKQMYNKESVEYKNSPVLPVSANSSQEVFKVGEQSKPKNSEKNYSHSIGADNTITVPKYDNTKPEKPSKRTTPSPKTYRLPVEVPQVEKPRVHDYLAPMGFINYQKINNSIAMTHSDIPKTSKDTYSDKKTDSVNMNMPKDKDLMNLPKSIDNSLLYSSVMQQSPYTDQSMMHLSLHHHLAHSTQYHHSPPVTAQPPVHQTKSRNKKSEQRRLAQQNQTLVTPSTQQPPSLPTHTQSYHHHHQTATYMMPQPSPSSPYHHSVIQHRMGQQSGGSCSSADFYLSHSNQHAAAAAAQIASCNLSKLQQMTNGLDHHRRHITSPASSPASSPANMTPPPPAASAAAAHLLQQSAVAYHKLYQQAGQTNQSRQYVHQSRGSPASPNVGLMPMQYGAPPPFNGYRVAPQSTPPPSAAGYMNQTTGQLQYTTHSQDPHHQNSVYPTSAYNSSYLQPLNGSLHR</sequence>
<keyword evidence="4" id="KW-0678">Repressor</keyword>
<feature type="compositionally biased region" description="Polar residues" evidence="17">
    <location>
        <begin position="403"/>
        <end position="412"/>
    </location>
</feature>
<feature type="domain" description="MYST-type HAT" evidence="19">
    <location>
        <begin position="844"/>
        <end position="1118"/>
    </location>
</feature>
<evidence type="ECO:0000256" key="4">
    <source>
        <dbReference type="ARBA" id="ARBA00022491"/>
    </source>
</evidence>
<dbReference type="FunFam" id="3.30.60.60:FF:000001">
    <property type="entry name" value="Histone acetyltransferase"/>
    <property type="match status" value="1"/>
</dbReference>
<dbReference type="InterPro" id="IPR011011">
    <property type="entry name" value="Znf_FYVE_PHD"/>
</dbReference>
<keyword evidence="14" id="KW-0539">Nucleus</keyword>
<feature type="compositionally biased region" description="Low complexity" evidence="17">
    <location>
        <begin position="482"/>
        <end position="527"/>
    </location>
</feature>
<feature type="region of interest" description="Disordered" evidence="17">
    <location>
        <begin position="756"/>
        <end position="786"/>
    </location>
</feature>
<dbReference type="CTD" id="37859"/>
<feature type="region of interest" description="Disordered" evidence="17">
    <location>
        <begin position="1424"/>
        <end position="1443"/>
    </location>
</feature>
<dbReference type="GO" id="GO:0006357">
    <property type="term" value="P:regulation of transcription by RNA polymerase II"/>
    <property type="evidence" value="ECO:0007669"/>
    <property type="project" value="TreeGrafter"/>
</dbReference>
<dbReference type="InterPro" id="IPR048589">
    <property type="entry name" value="SAMD1-like_WH"/>
</dbReference>
<feature type="region of interest" description="Disordered" evidence="17">
    <location>
        <begin position="365"/>
        <end position="438"/>
    </location>
</feature>
<dbReference type="GO" id="GO:0005634">
    <property type="term" value="C:nucleus"/>
    <property type="evidence" value="ECO:0007669"/>
    <property type="project" value="UniProtKB-SubCell"/>
</dbReference>
<dbReference type="InterPro" id="IPR019787">
    <property type="entry name" value="Znf_PHD-finger"/>
</dbReference>
<feature type="region of interest" description="Disordered" evidence="17">
    <location>
        <begin position="1728"/>
        <end position="1777"/>
    </location>
</feature>
<evidence type="ECO:0000256" key="14">
    <source>
        <dbReference type="ARBA" id="ARBA00023242"/>
    </source>
</evidence>
<evidence type="ECO:0000256" key="2">
    <source>
        <dbReference type="ARBA" id="ARBA00010107"/>
    </source>
</evidence>
<dbReference type="GO" id="GO:0003677">
    <property type="term" value="F:DNA binding"/>
    <property type="evidence" value="ECO:0007669"/>
    <property type="project" value="InterPro"/>
</dbReference>
<keyword evidence="9 16" id="KW-0863">Zinc-finger</keyword>
<dbReference type="Pfam" id="PF00628">
    <property type="entry name" value="PHD"/>
    <property type="match status" value="1"/>
</dbReference>
<evidence type="ECO:0000256" key="9">
    <source>
        <dbReference type="ARBA" id="ARBA00022771"/>
    </source>
</evidence>
<evidence type="ECO:0000256" key="5">
    <source>
        <dbReference type="ARBA" id="ARBA00022499"/>
    </source>
</evidence>
<dbReference type="GO" id="GO:0070776">
    <property type="term" value="C:MOZ/MORF histone acetyltransferase complex"/>
    <property type="evidence" value="ECO:0007669"/>
    <property type="project" value="TreeGrafter"/>
</dbReference>
<evidence type="ECO:0000259" key="19">
    <source>
        <dbReference type="PROSITE" id="PS51726"/>
    </source>
</evidence>